<dbReference type="EMBL" id="CCXS01000001">
    <property type="protein sequence ID" value="CEG24080.1"/>
    <property type="molecule type" value="Genomic_DNA"/>
</dbReference>
<protein>
    <submittedName>
        <fullName evidence="2">Uncharacterized protein</fullName>
    </submittedName>
</protein>
<evidence type="ECO:0000313" key="2">
    <source>
        <dbReference type="EMBL" id="CEG24080.1"/>
    </source>
</evidence>
<name>A0A098EQM2_9BACL</name>
<dbReference type="OrthoDB" id="2429179at2"/>
<keyword evidence="1" id="KW-0812">Transmembrane</keyword>
<dbReference type="RefSeq" id="WP_052653314.1">
    <property type="nucleotide sequence ID" value="NZ_CCXS01000001.1"/>
</dbReference>
<accession>A0A098EQM2</accession>
<keyword evidence="1" id="KW-0472">Membrane</keyword>
<evidence type="ECO:0000256" key="1">
    <source>
        <dbReference type="SAM" id="Phobius"/>
    </source>
</evidence>
<dbReference type="STRING" id="1499687.BN1080_03099"/>
<feature type="transmembrane region" description="Helical" evidence="1">
    <location>
        <begin position="64"/>
        <end position="82"/>
    </location>
</feature>
<keyword evidence="1" id="KW-1133">Transmembrane helix</keyword>
<reference evidence="2 3" key="1">
    <citation type="submission" date="2014-09" db="EMBL/GenBank/DDBJ databases">
        <authorList>
            <person name="Urmite Genomes Urmite Genomes"/>
        </authorList>
    </citation>
    <scope>NUCLEOTIDE SEQUENCE [LARGE SCALE GENOMIC DNA]</scope>
    <source>
        <strain evidence="2 3">ES2</strain>
    </source>
</reference>
<organism evidence="2 3">
    <name type="scientific">Planococcus massiliensis</name>
    <dbReference type="NCBI Taxonomy" id="1499687"/>
    <lineage>
        <taxon>Bacteria</taxon>
        <taxon>Bacillati</taxon>
        <taxon>Bacillota</taxon>
        <taxon>Bacilli</taxon>
        <taxon>Bacillales</taxon>
        <taxon>Caryophanaceae</taxon>
        <taxon>Planococcus</taxon>
    </lineage>
</organism>
<dbReference type="Proteomes" id="UP000043699">
    <property type="component" value="Unassembled WGS sequence"/>
</dbReference>
<feature type="transmembrane region" description="Helical" evidence="1">
    <location>
        <begin position="31"/>
        <end position="52"/>
    </location>
</feature>
<gene>
    <name evidence="2" type="ORF">BN1080_03099</name>
</gene>
<sequence length="84" mass="9392">MTRKNLANGIVLAFTVILVRFIDVKIYDMHLIVNVLVIVGLIAGLMKLLNRFPSLEKPVGKKSAMAINFIVVISIFLVFFIFGL</sequence>
<keyword evidence="3" id="KW-1185">Reference proteome</keyword>
<proteinExistence type="predicted"/>
<evidence type="ECO:0000313" key="3">
    <source>
        <dbReference type="Proteomes" id="UP000043699"/>
    </source>
</evidence>
<dbReference type="AlphaFoldDB" id="A0A098EQM2"/>